<protein>
    <submittedName>
        <fullName evidence="1">Uncharacterized protein</fullName>
    </submittedName>
</protein>
<evidence type="ECO:0000313" key="1">
    <source>
        <dbReference type="EnsemblPlants" id="Bo3g183890.1"/>
    </source>
</evidence>
<reference evidence="1" key="2">
    <citation type="submission" date="2015-03" db="UniProtKB">
        <authorList>
            <consortium name="EnsemblPlants"/>
        </authorList>
    </citation>
    <scope>IDENTIFICATION</scope>
</reference>
<name>A0A0D3BMV4_BRAOL</name>
<dbReference type="EnsemblPlants" id="Bo3g183890.1">
    <property type="protein sequence ID" value="Bo3g183890.1"/>
    <property type="gene ID" value="Bo3g183890"/>
</dbReference>
<sequence>MFLNEVRENLEINPKVLQDQIQLRYDLNPSNDQCRKEKKKAFDLIQDQTNPCSITDLRTVIGAAGLEVFDRFYTDYKASMKEFEEYDKDVYAAFMARNPETWSRDLFTTPCCCEDALNNNS</sequence>
<reference evidence="1 2" key="1">
    <citation type="journal article" date="2014" name="Genome Biol.">
        <title>Transcriptome and methylome profiling reveals relics of genome dominance in the mesopolyploid Brassica oleracea.</title>
        <authorList>
            <person name="Parkin I.A."/>
            <person name="Koh C."/>
            <person name="Tang H."/>
            <person name="Robinson S.J."/>
            <person name="Kagale S."/>
            <person name="Clarke W.E."/>
            <person name="Town C.D."/>
            <person name="Nixon J."/>
            <person name="Krishnakumar V."/>
            <person name="Bidwell S.L."/>
            <person name="Denoeud F."/>
            <person name="Belcram H."/>
            <person name="Links M.G."/>
            <person name="Just J."/>
            <person name="Clarke C."/>
            <person name="Bender T."/>
            <person name="Huebert T."/>
            <person name="Mason A.S."/>
            <person name="Pires J.C."/>
            <person name="Barker G."/>
            <person name="Moore J."/>
            <person name="Walley P.G."/>
            <person name="Manoli S."/>
            <person name="Batley J."/>
            <person name="Edwards D."/>
            <person name="Nelson M.N."/>
            <person name="Wang X."/>
            <person name="Paterson A.H."/>
            <person name="King G."/>
            <person name="Bancroft I."/>
            <person name="Chalhoub B."/>
            <person name="Sharpe A.G."/>
        </authorList>
    </citation>
    <scope>NUCLEOTIDE SEQUENCE</scope>
    <source>
        <strain evidence="1 2">cv. TO1000</strain>
    </source>
</reference>
<evidence type="ECO:0000313" key="2">
    <source>
        <dbReference type="Proteomes" id="UP000032141"/>
    </source>
</evidence>
<dbReference type="AlphaFoldDB" id="A0A0D3BMV4"/>
<dbReference type="OMA" id="NDQCRKE"/>
<organism evidence="1 2">
    <name type="scientific">Brassica oleracea var. oleracea</name>
    <dbReference type="NCBI Taxonomy" id="109376"/>
    <lineage>
        <taxon>Eukaryota</taxon>
        <taxon>Viridiplantae</taxon>
        <taxon>Streptophyta</taxon>
        <taxon>Embryophyta</taxon>
        <taxon>Tracheophyta</taxon>
        <taxon>Spermatophyta</taxon>
        <taxon>Magnoliopsida</taxon>
        <taxon>eudicotyledons</taxon>
        <taxon>Gunneridae</taxon>
        <taxon>Pentapetalae</taxon>
        <taxon>rosids</taxon>
        <taxon>malvids</taxon>
        <taxon>Brassicales</taxon>
        <taxon>Brassicaceae</taxon>
        <taxon>Brassiceae</taxon>
        <taxon>Brassica</taxon>
    </lineage>
</organism>
<keyword evidence="2" id="KW-1185">Reference proteome</keyword>
<dbReference type="Gramene" id="Bo3g183890.1">
    <property type="protein sequence ID" value="Bo3g183890.1"/>
    <property type="gene ID" value="Bo3g183890"/>
</dbReference>
<accession>A0A0D3BMV4</accession>
<proteinExistence type="predicted"/>
<dbReference type="HOGENOM" id="CLU_2041290_0_0_1"/>
<dbReference type="Proteomes" id="UP000032141">
    <property type="component" value="Chromosome C3"/>
</dbReference>